<feature type="transmembrane region" description="Helical" evidence="7">
    <location>
        <begin position="234"/>
        <end position="250"/>
    </location>
</feature>
<evidence type="ECO:0000256" key="4">
    <source>
        <dbReference type="ARBA" id="ARBA00022692"/>
    </source>
</evidence>
<reference evidence="9" key="1">
    <citation type="journal article" date="2023" name="Arch. Microbiol.">
        <title>Desulfoferula mesophilus gen. nov. sp. nov., a mesophilic sulfate-reducing bacterium isolated from a brackish lake sediment.</title>
        <authorList>
            <person name="Watanabe T."/>
            <person name="Yabe T."/>
            <person name="Tsuji J.M."/>
            <person name="Fukui M."/>
        </authorList>
    </citation>
    <scope>NUCLEOTIDE SEQUENCE [LARGE SCALE GENOMIC DNA]</scope>
    <source>
        <strain evidence="9">12FAK</strain>
    </source>
</reference>
<evidence type="ECO:0000256" key="2">
    <source>
        <dbReference type="ARBA" id="ARBA00006386"/>
    </source>
</evidence>
<feature type="transmembrane region" description="Helical" evidence="7">
    <location>
        <begin position="12"/>
        <end position="35"/>
    </location>
</feature>
<keyword evidence="9" id="KW-1185">Reference proteome</keyword>
<proteinExistence type="inferred from homology"/>
<protein>
    <recommendedName>
        <fullName evidence="10">Permease</fullName>
    </recommendedName>
</protein>
<dbReference type="Proteomes" id="UP001366166">
    <property type="component" value="Chromosome"/>
</dbReference>
<dbReference type="KEGG" id="dmp:FAK_02990"/>
<dbReference type="EMBL" id="AP028679">
    <property type="protein sequence ID" value="BEQ13233.1"/>
    <property type="molecule type" value="Genomic_DNA"/>
</dbReference>
<keyword evidence="3" id="KW-1003">Cell membrane</keyword>
<evidence type="ECO:0000313" key="8">
    <source>
        <dbReference type="EMBL" id="BEQ13233.1"/>
    </source>
</evidence>
<sequence>MTEPAQLDLFFSLVLALFWEAAPFLLLGSLVGAVVECYVSREFLARHLPQGQVGAVLLGLGAGMILPTCECGVVPVVRRLLDKGVTPTTAMTYMLAAPVINPVVLISTYVAFQGRLSMVLGRVAVVAITAAVVGFYFSRRSLSEIVRPAAPLPGSAQIQPLGLMLPGEAAHPAGCACGCGHDHTGGEKSIKHLLVRTAEEFMHMSMYLLAGALAAGASKAFLPVSVLTALQDNLVVAVLALMALAVLLSVCSEADAFVAASFLGFPGAAQLAFIALGPMLDLKLLAMFGGAFRRRVVLVLAVVPTVMVFALSIVWGWLWW</sequence>
<gene>
    <name evidence="8" type="ORF">FAK_02990</name>
</gene>
<evidence type="ECO:0000313" key="9">
    <source>
        <dbReference type="Proteomes" id="UP001366166"/>
    </source>
</evidence>
<comment type="similarity">
    <text evidence="2">Belongs to the UPF0718 family.</text>
</comment>
<evidence type="ECO:0000256" key="1">
    <source>
        <dbReference type="ARBA" id="ARBA00004651"/>
    </source>
</evidence>
<feature type="transmembrane region" description="Helical" evidence="7">
    <location>
        <begin position="256"/>
        <end position="276"/>
    </location>
</feature>
<dbReference type="InterPro" id="IPR005524">
    <property type="entry name" value="DUF318"/>
</dbReference>
<feature type="transmembrane region" description="Helical" evidence="7">
    <location>
        <begin position="119"/>
        <end position="138"/>
    </location>
</feature>
<feature type="transmembrane region" description="Helical" evidence="7">
    <location>
        <begin position="56"/>
        <end position="78"/>
    </location>
</feature>
<keyword evidence="4 7" id="KW-0812">Transmembrane</keyword>
<dbReference type="GO" id="GO:0005886">
    <property type="term" value="C:plasma membrane"/>
    <property type="evidence" value="ECO:0007669"/>
    <property type="project" value="UniProtKB-SubCell"/>
</dbReference>
<evidence type="ECO:0000256" key="6">
    <source>
        <dbReference type="ARBA" id="ARBA00023136"/>
    </source>
</evidence>
<dbReference type="Pfam" id="PF03773">
    <property type="entry name" value="ArsP_1"/>
    <property type="match status" value="1"/>
</dbReference>
<keyword evidence="6 7" id="KW-0472">Membrane</keyword>
<evidence type="ECO:0008006" key="10">
    <source>
        <dbReference type="Google" id="ProtNLM"/>
    </source>
</evidence>
<feature type="transmembrane region" description="Helical" evidence="7">
    <location>
        <begin position="201"/>
        <end position="222"/>
    </location>
</feature>
<dbReference type="RefSeq" id="WP_338604709.1">
    <property type="nucleotide sequence ID" value="NZ_AP028679.1"/>
</dbReference>
<dbReference type="PANTHER" id="PTHR34184:SF4">
    <property type="entry name" value="UPF0718 PROTEIN YCGR"/>
    <property type="match status" value="1"/>
</dbReference>
<dbReference type="PANTHER" id="PTHR34184">
    <property type="entry name" value="UPF0718 PROTEIN YCGR"/>
    <property type="match status" value="1"/>
</dbReference>
<evidence type="ECO:0000256" key="5">
    <source>
        <dbReference type="ARBA" id="ARBA00022989"/>
    </source>
</evidence>
<organism evidence="8 9">
    <name type="scientific">Desulfoferula mesophila</name>
    <dbReference type="NCBI Taxonomy" id="3058419"/>
    <lineage>
        <taxon>Bacteria</taxon>
        <taxon>Pseudomonadati</taxon>
        <taxon>Thermodesulfobacteriota</taxon>
        <taxon>Desulfarculia</taxon>
        <taxon>Desulfarculales</taxon>
        <taxon>Desulfarculaceae</taxon>
        <taxon>Desulfoferula</taxon>
    </lineage>
</organism>
<name>A0AAU9E7V0_9BACT</name>
<evidence type="ECO:0000256" key="7">
    <source>
        <dbReference type="SAM" id="Phobius"/>
    </source>
</evidence>
<keyword evidence="5 7" id="KW-1133">Transmembrane helix</keyword>
<feature type="transmembrane region" description="Helical" evidence="7">
    <location>
        <begin position="296"/>
        <end position="318"/>
    </location>
</feature>
<evidence type="ECO:0000256" key="3">
    <source>
        <dbReference type="ARBA" id="ARBA00022475"/>
    </source>
</evidence>
<dbReference type="InterPro" id="IPR052923">
    <property type="entry name" value="UPF0718"/>
</dbReference>
<dbReference type="AlphaFoldDB" id="A0AAU9E7V0"/>
<feature type="transmembrane region" description="Helical" evidence="7">
    <location>
        <begin position="90"/>
        <end position="112"/>
    </location>
</feature>
<comment type="subcellular location">
    <subcellularLocation>
        <location evidence="1">Cell membrane</location>
        <topology evidence="1">Multi-pass membrane protein</topology>
    </subcellularLocation>
</comment>
<accession>A0AAU9E7V0</accession>